<evidence type="ECO:0000313" key="2">
    <source>
        <dbReference type="Proteomes" id="UP001620626"/>
    </source>
</evidence>
<name>A0ABD2L271_9BILA</name>
<reference evidence="1 2" key="1">
    <citation type="submission" date="2024-10" db="EMBL/GenBank/DDBJ databases">
        <authorList>
            <person name="Kim D."/>
        </authorList>
    </citation>
    <scope>NUCLEOTIDE SEQUENCE [LARGE SCALE GENOMIC DNA]</scope>
    <source>
        <strain evidence="1">BH-2024</strain>
    </source>
</reference>
<accession>A0ABD2L271</accession>
<proteinExistence type="predicted"/>
<comment type="caution">
    <text evidence="1">The sequence shown here is derived from an EMBL/GenBank/DDBJ whole genome shotgun (WGS) entry which is preliminary data.</text>
</comment>
<dbReference type="AlphaFoldDB" id="A0ABD2L271"/>
<dbReference type="EMBL" id="JBICBT010000574">
    <property type="protein sequence ID" value="KAL3109322.1"/>
    <property type="molecule type" value="Genomic_DNA"/>
</dbReference>
<keyword evidence="2" id="KW-1185">Reference proteome</keyword>
<organism evidence="1 2">
    <name type="scientific">Heterodera trifolii</name>
    <dbReference type="NCBI Taxonomy" id="157864"/>
    <lineage>
        <taxon>Eukaryota</taxon>
        <taxon>Metazoa</taxon>
        <taxon>Ecdysozoa</taxon>
        <taxon>Nematoda</taxon>
        <taxon>Chromadorea</taxon>
        <taxon>Rhabditida</taxon>
        <taxon>Tylenchina</taxon>
        <taxon>Tylenchomorpha</taxon>
        <taxon>Tylenchoidea</taxon>
        <taxon>Heteroderidae</taxon>
        <taxon>Heteroderinae</taxon>
        <taxon>Heterodera</taxon>
    </lineage>
</organism>
<gene>
    <name evidence="1" type="ORF">niasHT_010586</name>
</gene>
<evidence type="ECO:0008006" key="3">
    <source>
        <dbReference type="Google" id="ProtNLM"/>
    </source>
</evidence>
<evidence type="ECO:0000313" key="1">
    <source>
        <dbReference type="EMBL" id="KAL3109322.1"/>
    </source>
</evidence>
<dbReference type="Proteomes" id="UP001620626">
    <property type="component" value="Unassembled WGS sequence"/>
</dbReference>
<sequence>MAHWSMFYVKDLYHGHQLARLARPQSVRICRGQTRIWLCSSRNVAQIRRRIRIPSLFGLATVVIRVELKHWREASFDKLLLFDRQQTVGIDRSAYLREALRLPQSAAMVAVCRETGDVVGLCQARHLLGDRLGISLFYANSSSVASALLRAVLLQFAGPDPSAKFDSFIYKTLSTNMESVRLFHQLVQNGPVERRLFPAILALFAAFSRPSHLFDLR</sequence>
<protein>
    <recommendedName>
        <fullName evidence="3">YitH acetyltransferase (GNAT) domain-containing protein</fullName>
    </recommendedName>
</protein>